<proteinExistence type="predicted"/>
<dbReference type="STRING" id="7719.ENSCINP00000026627"/>
<dbReference type="AlphaFoldDB" id="F6S9L7"/>
<dbReference type="Proteomes" id="UP000008144">
    <property type="component" value="Unassembled WGS sequence"/>
</dbReference>
<dbReference type="GeneTree" id="ENSGT00390000007594"/>
<protein>
    <submittedName>
        <fullName evidence="1">Uncharacterized protein</fullName>
    </submittedName>
</protein>
<dbReference type="PANTHER" id="PTHR21483">
    <property type="entry name" value="RNA POLYMERASE II-ASSOCIATED PROTEIN 1"/>
    <property type="match status" value="1"/>
</dbReference>
<dbReference type="PANTHER" id="PTHR21483:SF18">
    <property type="entry name" value="RNA POLYMERASE II-ASSOCIATED PROTEIN 1"/>
    <property type="match status" value="1"/>
</dbReference>
<evidence type="ECO:0000313" key="2">
    <source>
        <dbReference type="Proteomes" id="UP000008144"/>
    </source>
</evidence>
<keyword evidence="2" id="KW-1185">Reference proteome</keyword>
<dbReference type="GO" id="GO:0006366">
    <property type="term" value="P:transcription by RNA polymerase II"/>
    <property type="evidence" value="ECO:0007669"/>
    <property type="project" value="InterPro"/>
</dbReference>
<name>F6S9L7_CIOIN</name>
<reference evidence="1" key="3">
    <citation type="submission" date="2025-09" db="UniProtKB">
        <authorList>
            <consortium name="Ensembl"/>
        </authorList>
    </citation>
    <scope>IDENTIFICATION</scope>
</reference>
<organism evidence="1 2">
    <name type="scientific">Ciona intestinalis</name>
    <name type="common">Transparent sea squirt</name>
    <name type="synonym">Ascidia intestinalis</name>
    <dbReference type="NCBI Taxonomy" id="7719"/>
    <lineage>
        <taxon>Eukaryota</taxon>
        <taxon>Metazoa</taxon>
        <taxon>Chordata</taxon>
        <taxon>Tunicata</taxon>
        <taxon>Ascidiacea</taxon>
        <taxon>Phlebobranchia</taxon>
        <taxon>Cionidae</taxon>
        <taxon>Ciona</taxon>
    </lineage>
</organism>
<dbReference type="Ensembl" id="ENSCINT00000026873.2">
    <property type="protein sequence ID" value="ENSCINP00000026627.2"/>
    <property type="gene ID" value="ENSCING00000014822.2"/>
</dbReference>
<dbReference type="InParanoid" id="F6S9L7"/>
<dbReference type="InterPro" id="IPR039913">
    <property type="entry name" value="RPAP1/Rba50"/>
</dbReference>
<evidence type="ECO:0000313" key="1">
    <source>
        <dbReference type="Ensembl" id="ENSCINP00000026627.2"/>
    </source>
</evidence>
<dbReference type="HOGENOM" id="CLU_620483_0_0_1"/>
<accession>F6S9L7</accession>
<reference evidence="2" key="1">
    <citation type="journal article" date="2002" name="Science">
        <title>The draft genome of Ciona intestinalis: insights into chordate and vertebrate origins.</title>
        <authorList>
            <person name="Dehal P."/>
            <person name="Satou Y."/>
            <person name="Campbell R.K."/>
            <person name="Chapman J."/>
            <person name="Degnan B."/>
            <person name="De Tomaso A."/>
            <person name="Davidson B."/>
            <person name="Di Gregorio A."/>
            <person name="Gelpke M."/>
            <person name="Goodstein D.M."/>
            <person name="Harafuji N."/>
            <person name="Hastings K.E."/>
            <person name="Ho I."/>
            <person name="Hotta K."/>
            <person name="Huang W."/>
            <person name="Kawashima T."/>
            <person name="Lemaire P."/>
            <person name="Martinez D."/>
            <person name="Meinertzhagen I.A."/>
            <person name="Necula S."/>
            <person name="Nonaka M."/>
            <person name="Putnam N."/>
            <person name="Rash S."/>
            <person name="Saiga H."/>
            <person name="Satake M."/>
            <person name="Terry A."/>
            <person name="Yamada L."/>
            <person name="Wang H.G."/>
            <person name="Awazu S."/>
            <person name="Azumi K."/>
            <person name="Boore J."/>
            <person name="Branno M."/>
            <person name="Chin-Bow S."/>
            <person name="DeSantis R."/>
            <person name="Doyle S."/>
            <person name="Francino P."/>
            <person name="Keys D.N."/>
            <person name="Haga S."/>
            <person name="Hayashi H."/>
            <person name="Hino K."/>
            <person name="Imai K.S."/>
            <person name="Inaba K."/>
            <person name="Kano S."/>
            <person name="Kobayashi K."/>
            <person name="Kobayashi M."/>
            <person name="Lee B.I."/>
            <person name="Makabe K.W."/>
            <person name="Manohar C."/>
            <person name="Matassi G."/>
            <person name="Medina M."/>
            <person name="Mochizuki Y."/>
            <person name="Mount S."/>
            <person name="Morishita T."/>
            <person name="Miura S."/>
            <person name="Nakayama A."/>
            <person name="Nishizaka S."/>
            <person name="Nomoto H."/>
            <person name="Ohta F."/>
            <person name="Oishi K."/>
            <person name="Rigoutsos I."/>
            <person name="Sano M."/>
            <person name="Sasaki A."/>
            <person name="Sasakura Y."/>
            <person name="Shoguchi E."/>
            <person name="Shin-i T."/>
            <person name="Spagnuolo A."/>
            <person name="Stainier D."/>
            <person name="Suzuki M.M."/>
            <person name="Tassy O."/>
            <person name="Takatori N."/>
            <person name="Tokuoka M."/>
            <person name="Yagi K."/>
            <person name="Yoshizaki F."/>
            <person name="Wada S."/>
            <person name="Zhang C."/>
            <person name="Hyatt P.D."/>
            <person name="Larimer F."/>
            <person name="Detter C."/>
            <person name="Doggett N."/>
            <person name="Glavina T."/>
            <person name="Hawkins T."/>
            <person name="Richardson P."/>
            <person name="Lucas S."/>
            <person name="Kohara Y."/>
            <person name="Levine M."/>
            <person name="Satoh N."/>
            <person name="Rokhsar D.S."/>
        </authorList>
    </citation>
    <scope>NUCLEOTIDE SEQUENCE [LARGE SCALE GENOMIC DNA]</scope>
</reference>
<reference evidence="1" key="2">
    <citation type="submission" date="2025-08" db="UniProtKB">
        <authorList>
            <consortium name="Ensembl"/>
        </authorList>
    </citation>
    <scope>IDENTIFICATION</scope>
</reference>
<sequence>MQASIETLWSLLAPTSSEKTYSNVMMSCCRGYETNCLRSNFEVPKKSDTDCDVIKRDLILGFLQMDLLPRLRYTLEVCAPDTSTINKCLECIERISQHSAQSSLKVLECPRLLRVIAEKFVSVVTCNTTQADDFAVSSSVCAVRLFQTICQSSWENAHKLVTENVEMVELMQWFVVAVGGVGCEGSKSLNLLKLEREMWNLWRIASTYGLMLDIFMKFPEVLMQQLQTCIQIINNKSSSIDQLKWCQGVVLMFGAAVTNLPSIHGRNTLGLLNRFFPLMKTVATSAVSVATSIPDNNLKNVMRHHGIVASSLALLSDWLKYFNENSEISSEIKNEIVPNIILPLRRIVLREYQTCYKPPETSPTIEISSLPNLGLNFRNEEYLLKFISSHNLLESYMKVVYDVTRLTGPCESIVELMLNLVDVDLNKINQHFQPCIYFRILP</sequence>